<dbReference type="Gene3D" id="1.10.10.10">
    <property type="entry name" value="Winged helix-like DNA-binding domain superfamily/Winged helix DNA-binding domain"/>
    <property type="match status" value="1"/>
</dbReference>
<dbReference type="Pfam" id="PF12146">
    <property type="entry name" value="Hydrolase_4"/>
    <property type="match status" value="1"/>
</dbReference>
<dbReference type="GO" id="GO:0016787">
    <property type="term" value="F:hydrolase activity"/>
    <property type="evidence" value="ECO:0007669"/>
    <property type="project" value="UniProtKB-KW"/>
</dbReference>
<dbReference type="PANTHER" id="PTHR43433">
    <property type="entry name" value="HYDROLASE, ALPHA/BETA FOLD FAMILY PROTEIN"/>
    <property type="match status" value="1"/>
</dbReference>
<reference evidence="2" key="1">
    <citation type="submission" date="2020-03" db="EMBL/GenBank/DDBJ databases">
        <title>Genome of Pelagibius litoralis DSM 21314T.</title>
        <authorList>
            <person name="Wang G."/>
        </authorList>
    </citation>
    <scope>NUCLEOTIDE SEQUENCE</scope>
    <source>
        <strain evidence="2">DSM 21314</strain>
    </source>
</reference>
<dbReference type="InterPro" id="IPR000792">
    <property type="entry name" value="Tscrpt_reg_LuxR_C"/>
</dbReference>
<organism evidence="2 3">
    <name type="scientific">Pelagibius litoralis</name>
    <dbReference type="NCBI Taxonomy" id="374515"/>
    <lineage>
        <taxon>Bacteria</taxon>
        <taxon>Pseudomonadati</taxon>
        <taxon>Pseudomonadota</taxon>
        <taxon>Alphaproteobacteria</taxon>
        <taxon>Rhodospirillales</taxon>
        <taxon>Rhodovibrionaceae</taxon>
        <taxon>Pelagibius</taxon>
    </lineage>
</organism>
<dbReference type="AlphaFoldDB" id="A0A967C5I9"/>
<dbReference type="SUPFAM" id="SSF53474">
    <property type="entry name" value="alpha/beta-Hydrolases"/>
    <property type="match status" value="1"/>
</dbReference>
<dbReference type="InterPro" id="IPR022742">
    <property type="entry name" value="Hydrolase_4"/>
</dbReference>
<dbReference type="RefSeq" id="WP_167224430.1">
    <property type="nucleotide sequence ID" value="NZ_JAAQPH010000007.1"/>
</dbReference>
<dbReference type="SUPFAM" id="SSF46894">
    <property type="entry name" value="C-terminal effector domain of the bipartite response regulators"/>
    <property type="match status" value="1"/>
</dbReference>
<sequence>MAWASAGDGPPLVKTSNWLTHLEYDLESPVWSHWVRFFAEHFRFVRYDERGCGLTDRTVADLSFDRWVEDLETVIDAAGIDEPVALLGMSQGAATALAFAAKYPEKVSRVIIYGGYAQGWRARGDPEGAKFYEAIVEVTSQGWALENPVFRELFTKRFIPNGSEEQIAWFNNLCRKTVTADMAARLLAARADVDITSLLDRVAAPVVLLHPVGDEVVPFAQGRSLASKLADAEFVGLESRNHIVLKHEPAWTRLKEAVLDFMGEALASRDGTLSDMKGLSPRERQILALICEAKSNPEIAGVLGLSERTVRNHASNLFKKLGVKSRAEAILYLYAARRR</sequence>
<dbReference type="Proteomes" id="UP000761264">
    <property type="component" value="Unassembled WGS sequence"/>
</dbReference>
<proteinExistence type="predicted"/>
<dbReference type="InterPro" id="IPR000073">
    <property type="entry name" value="AB_hydrolase_1"/>
</dbReference>
<name>A0A967C5I9_9PROT</name>
<dbReference type="Pfam" id="PF00196">
    <property type="entry name" value="GerE"/>
    <property type="match status" value="1"/>
</dbReference>
<evidence type="ECO:0000313" key="2">
    <source>
        <dbReference type="EMBL" id="NIA69144.1"/>
    </source>
</evidence>
<dbReference type="PROSITE" id="PS50043">
    <property type="entry name" value="HTH_LUXR_2"/>
    <property type="match status" value="1"/>
</dbReference>
<dbReference type="CDD" id="cd06170">
    <property type="entry name" value="LuxR_C_like"/>
    <property type="match status" value="1"/>
</dbReference>
<dbReference type="SMART" id="SM00421">
    <property type="entry name" value="HTH_LUXR"/>
    <property type="match status" value="1"/>
</dbReference>
<dbReference type="Gene3D" id="3.40.50.1820">
    <property type="entry name" value="alpha/beta hydrolase"/>
    <property type="match status" value="1"/>
</dbReference>
<dbReference type="GO" id="GO:0006355">
    <property type="term" value="P:regulation of DNA-templated transcription"/>
    <property type="evidence" value="ECO:0007669"/>
    <property type="project" value="InterPro"/>
</dbReference>
<evidence type="ECO:0000313" key="3">
    <source>
        <dbReference type="Proteomes" id="UP000761264"/>
    </source>
</evidence>
<dbReference type="InterPro" id="IPR036388">
    <property type="entry name" value="WH-like_DNA-bd_sf"/>
</dbReference>
<accession>A0A967C5I9</accession>
<protein>
    <submittedName>
        <fullName evidence="2">Alpha/beta fold hydrolase</fullName>
    </submittedName>
</protein>
<dbReference type="GO" id="GO:0003677">
    <property type="term" value="F:DNA binding"/>
    <property type="evidence" value="ECO:0007669"/>
    <property type="project" value="InterPro"/>
</dbReference>
<dbReference type="PRINTS" id="PR00111">
    <property type="entry name" value="ABHYDROLASE"/>
</dbReference>
<dbReference type="InterPro" id="IPR050471">
    <property type="entry name" value="AB_hydrolase"/>
</dbReference>
<dbReference type="PANTHER" id="PTHR43433:SF8">
    <property type="entry name" value="BIFUNCTIONAL LIPASE_ADENYLATE CYCLASE LIPJ"/>
    <property type="match status" value="1"/>
</dbReference>
<feature type="domain" description="HTH luxR-type" evidence="1">
    <location>
        <begin position="272"/>
        <end position="337"/>
    </location>
</feature>
<keyword evidence="2" id="KW-0378">Hydrolase</keyword>
<dbReference type="InterPro" id="IPR029058">
    <property type="entry name" value="AB_hydrolase_fold"/>
</dbReference>
<gene>
    <name evidence="2" type="ORF">HBA54_11145</name>
</gene>
<evidence type="ECO:0000259" key="1">
    <source>
        <dbReference type="PROSITE" id="PS50043"/>
    </source>
</evidence>
<dbReference type="EMBL" id="JAAQPH010000007">
    <property type="protein sequence ID" value="NIA69144.1"/>
    <property type="molecule type" value="Genomic_DNA"/>
</dbReference>
<keyword evidence="3" id="KW-1185">Reference proteome</keyword>
<dbReference type="InterPro" id="IPR016032">
    <property type="entry name" value="Sig_transdc_resp-reg_C-effctor"/>
</dbReference>
<dbReference type="PRINTS" id="PR00038">
    <property type="entry name" value="HTHLUXR"/>
</dbReference>
<comment type="caution">
    <text evidence="2">The sequence shown here is derived from an EMBL/GenBank/DDBJ whole genome shotgun (WGS) entry which is preliminary data.</text>
</comment>